<name>A0A8J3S082_PLARO</name>
<organism evidence="2 3">
    <name type="scientific">Planobispora rosea</name>
    <dbReference type="NCBI Taxonomy" id="35762"/>
    <lineage>
        <taxon>Bacteria</taxon>
        <taxon>Bacillati</taxon>
        <taxon>Actinomycetota</taxon>
        <taxon>Actinomycetes</taxon>
        <taxon>Streptosporangiales</taxon>
        <taxon>Streptosporangiaceae</taxon>
        <taxon>Planobispora</taxon>
    </lineage>
</organism>
<feature type="region of interest" description="Disordered" evidence="1">
    <location>
        <begin position="16"/>
        <end position="35"/>
    </location>
</feature>
<dbReference type="EMBL" id="BOOI01000013">
    <property type="protein sequence ID" value="GIH83352.1"/>
    <property type="molecule type" value="Genomic_DNA"/>
</dbReference>
<protein>
    <submittedName>
        <fullName evidence="2">Uncharacterized protein</fullName>
    </submittedName>
</protein>
<accession>A0A8J3S082</accession>
<comment type="caution">
    <text evidence="2">The sequence shown here is derived from an EMBL/GenBank/DDBJ whole genome shotgun (WGS) entry which is preliminary data.</text>
</comment>
<evidence type="ECO:0000313" key="2">
    <source>
        <dbReference type="EMBL" id="GIH83352.1"/>
    </source>
</evidence>
<reference evidence="2" key="1">
    <citation type="submission" date="2021-01" db="EMBL/GenBank/DDBJ databases">
        <title>Whole genome shotgun sequence of Planobispora rosea NBRC 15558.</title>
        <authorList>
            <person name="Komaki H."/>
            <person name="Tamura T."/>
        </authorList>
    </citation>
    <scope>NUCLEOTIDE SEQUENCE</scope>
    <source>
        <strain evidence="2">NBRC 15558</strain>
    </source>
</reference>
<evidence type="ECO:0000256" key="1">
    <source>
        <dbReference type="SAM" id="MobiDB-lite"/>
    </source>
</evidence>
<keyword evidence="3" id="KW-1185">Reference proteome</keyword>
<dbReference type="Proteomes" id="UP000655044">
    <property type="component" value="Unassembled WGS sequence"/>
</dbReference>
<proteinExistence type="predicted"/>
<dbReference type="AlphaFoldDB" id="A0A8J3S082"/>
<gene>
    <name evidence="2" type="ORF">Pro02_17600</name>
</gene>
<evidence type="ECO:0000313" key="3">
    <source>
        <dbReference type="Proteomes" id="UP000655044"/>
    </source>
</evidence>
<sequence>MSARINGSATFSIATSIPSRKIAPHNTNNTPQARPSMRALDADIRRLLSMRTEPAGYQDDCRFPLVTESIFSHHR</sequence>